<feature type="region of interest" description="Disordered" evidence="6">
    <location>
        <begin position="296"/>
        <end position="320"/>
    </location>
</feature>
<dbReference type="InterPro" id="IPR007627">
    <property type="entry name" value="RNA_pol_sigma70_r2"/>
</dbReference>
<dbReference type="GO" id="GO:0016987">
    <property type="term" value="F:sigma factor activity"/>
    <property type="evidence" value="ECO:0007669"/>
    <property type="project" value="UniProtKB-KW"/>
</dbReference>
<dbReference type="GO" id="GO:0006352">
    <property type="term" value="P:DNA-templated transcription initiation"/>
    <property type="evidence" value="ECO:0007669"/>
    <property type="project" value="InterPro"/>
</dbReference>
<dbReference type="InterPro" id="IPR014284">
    <property type="entry name" value="RNA_pol_sigma-70_dom"/>
</dbReference>
<feature type="domain" description="RNA polymerase sigma factor 70 region 4 type 2" evidence="8">
    <location>
        <begin position="113"/>
        <end position="164"/>
    </location>
</feature>
<evidence type="ECO:0000313" key="10">
    <source>
        <dbReference type="Proteomes" id="UP000198873"/>
    </source>
</evidence>
<evidence type="ECO:0000256" key="3">
    <source>
        <dbReference type="ARBA" id="ARBA00023015"/>
    </source>
</evidence>
<dbReference type="AlphaFoldDB" id="A0A1I6RLX6"/>
<evidence type="ECO:0000313" key="9">
    <source>
        <dbReference type="EMBL" id="SFS65692.1"/>
    </source>
</evidence>
<dbReference type="STRING" id="1176198.SAMN05444716_103180"/>
<dbReference type="EMBL" id="FPAB01000003">
    <property type="protein sequence ID" value="SFS65692.1"/>
    <property type="molecule type" value="Genomic_DNA"/>
</dbReference>
<comment type="subunit">
    <text evidence="2">Interacts transiently with the RNA polymerase catalytic core formed by RpoA, RpoB, RpoC and RpoZ (2 alpha, 1 beta, 1 beta' and 1 omega subunit) to form the RNA polymerase holoenzyme that can initiate transcription.</text>
</comment>
<evidence type="ECO:0000256" key="1">
    <source>
        <dbReference type="ARBA" id="ARBA00010641"/>
    </source>
</evidence>
<evidence type="ECO:0000259" key="8">
    <source>
        <dbReference type="Pfam" id="PF08281"/>
    </source>
</evidence>
<protein>
    <submittedName>
        <fullName evidence="9">RNA polymerase sigma-70 factor, ECF subfamily</fullName>
    </submittedName>
</protein>
<dbReference type="InterPro" id="IPR013325">
    <property type="entry name" value="RNA_pol_sigma_r2"/>
</dbReference>
<dbReference type="InterPro" id="IPR013249">
    <property type="entry name" value="RNA_pol_sigma70_r4_t2"/>
</dbReference>
<dbReference type="Proteomes" id="UP000198873">
    <property type="component" value="Unassembled WGS sequence"/>
</dbReference>
<feature type="domain" description="RNA polymerase sigma-70 region 2" evidence="7">
    <location>
        <begin position="18"/>
        <end position="80"/>
    </location>
</feature>
<evidence type="ECO:0000256" key="6">
    <source>
        <dbReference type="SAM" id="MobiDB-lite"/>
    </source>
</evidence>
<dbReference type="GO" id="GO:0003677">
    <property type="term" value="F:DNA binding"/>
    <property type="evidence" value="ECO:0007669"/>
    <property type="project" value="InterPro"/>
</dbReference>
<accession>A0A1I6RLX6</accession>
<keyword evidence="3" id="KW-0805">Transcription regulation</keyword>
<dbReference type="Gene3D" id="1.10.10.10">
    <property type="entry name" value="Winged helix-like DNA-binding domain superfamily/Winged helix DNA-binding domain"/>
    <property type="match status" value="1"/>
</dbReference>
<dbReference type="Gene3D" id="1.10.1740.10">
    <property type="match status" value="1"/>
</dbReference>
<dbReference type="Pfam" id="PF04542">
    <property type="entry name" value="Sigma70_r2"/>
    <property type="match status" value="1"/>
</dbReference>
<reference evidence="10" key="1">
    <citation type="submission" date="2016-10" db="EMBL/GenBank/DDBJ databases">
        <authorList>
            <person name="Varghese N."/>
            <person name="Submissions S."/>
        </authorList>
    </citation>
    <scope>NUCLEOTIDE SEQUENCE [LARGE SCALE GENOMIC DNA]</scope>
    <source>
        <strain evidence="10">CGMCC 4.7047</strain>
    </source>
</reference>
<dbReference type="PANTHER" id="PTHR30173">
    <property type="entry name" value="SIGMA 19 FACTOR"/>
    <property type="match status" value="1"/>
</dbReference>
<evidence type="ECO:0000256" key="2">
    <source>
        <dbReference type="ARBA" id="ARBA00011344"/>
    </source>
</evidence>
<comment type="similarity">
    <text evidence="1">Belongs to the sigma-70 factor family. ECF subfamily.</text>
</comment>
<dbReference type="RefSeq" id="WP_093842689.1">
    <property type="nucleotide sequence ID" value="NZ_FPAB01000003.1"/>
</dbReference>
<evidence type="ECO:0000259" key="7">
    <source>
        <dbReference type="Pfam" id="PF04542"/>
    </source>
</evidence>
<gene>
    <name evidence="9" type="ORF">SAMN05444716_103180</name>
</gene>
<dbReference type="InterPro" id="IPR032710">
    <property type="entry name" value="NTF2-like_dom_sf"/>
</dbReference>
<keyword evidence="4" id="KW-0731">Sigma factor</keyword>
<dbReference type="SUPFAM" id="SSF88659">
    <property type="entry name" value="Sigma3 and sigma4 domains of RNA polymerase sigma factors"/>
    <property type="match status" value="1"/>
</dbReference>
<organism evidence="9 10">
    <name type="scientific">Streptomyces harbinensis</name>
    <dbReference type="NCBI Taxonomy" id="1176198"/>
    <lineage>
        <taxon>Bacteria</taxon>
        <taxon>Bacillati</taxon>
        <taxon>Actinomycetota</taxon>
        <taxon>Actinomycetes</taxon>
        <taxon>Kitasatosporales</taxon>
        <taxon>Streptomycetaceae</taxon>
        <taxon>Streptomyces</taxon>
    </lineage>
</organism>
<feature type="compositionally biased region" description="Acidic residues" evidence="6">
    <location>
        <begin position="306"/>
        <end position="320"/>
    </location>
</feature>
<proteinExistence type="inferred from homology"/>
<keyword evidence="10" id="KW-1185">Reference proteome</keyword>
<evidence type="ECO:0000256" key="5">
    <source>
        <dbReference type="ARBA" id="ARBA00023163"/>
    </source>
</evidence>
<sequence>MDGQDGRDGRDGLAQRFEAQRGRLRALAHRLLGSREEAEDAVQEAWFRLGRVDPAEVENLPGWLRTVVTRICLDILRSRGARREVGLDEVIEAEAARHNPPEDAAVRADAVSHALLAVLDTLTPAERVAFVLHDMFAVPFQEIAPLIDRTPGTAKKLASRGRHKVRGTPAVPAAELARRRHLVTAFLTAARAGDVPGVLRVLAPDVVRRADAAALPPGAARELRGADAVARGTAALARRAHLAEPALIDGQVGAVIAPRGRLLLALTFTVRDGLISGYEVLADPARLRRLALAVLPAPPAPGTEGSEGDEPDDGDGQDRG</sequence>
<evidence type="ECO:0000256" key="4">
    <source>
        <dbReference type="ARBA" id="ARBA00023082"/>
    </source>
</evidence>
<keyword evidence="5" id="KW-0804">Transcription</keyword>
<dbReference type="SUPFAM" id="SSF54427">
    <property type="entry name" value="NTF2-like"/>
    <property type="match status" value="1"/>
</dbReference>
<dbReference type="Gene3D" id="3.10.450.50">
    <property type="match status" value="1"/>
</dbReference>
<dbReference type="InterPro" id="IPR013324">
    <property type="entry name" value="RNA_pol_sigma_r3/r4-like"/>
</dbReference>
<dbReference type="InterPro" id="IPR036388">
    <property type="entry name" value="WH-like_DNA-bd_sf"/>
</dbReference>
<dbReference type="Pfam" id="PF08281">
    <property type="entry name" value="Sigma70_r4_2"/>
    <property type="match status" value="1"/>
</dbReference>
<dbReference type="PANTHER" id="PTHR30173:SF43">
    <property type="entry name" value="ECF RNA POLYMERASE SIGMA FACTOR SIGI-RELATED"/>
    <property type="match status" value="1"/>
</dbReference>
<dbReference type="SUPFAM" id="SSF88946">
    <property type="entry name" value="Sigma2 domain of RNA polymerase sigma factors"/>
    <property type="match status" value="1"/>
</dbReference>
<dbReference type="NCBIfam" id="TIGR02937">
    <property type="entry name" value="sigma70-ECF"/>
    <property type="match status" value="1"/>
</dbReference>
<name>A0A1I6RLX6_9ACTN</name>
<dbReference type="InterPro" id="IPR052704">
    <property type="entry name" value="ECF_Sigma-70_Domain"/>
</dbReference>